<evidence type="ECO:0000313" key="1">
    <source>
        <dbReference type="EMBL" id="GAA5196131.1"/>
    </source>
</evidence>
<keyword evidence="2" id="KW-1185">Reference proteome</keyword>
<protein>
    <submittedName>
        <fullName evidence="1">Uncharacterized protein</fullName>
    </submittedName>
</protein>
<dbReference type="SUPFAM" id="SSF51182">
    <property type="entry name" value="RmlC-like cupins"/>
    <property type="match status" value="1"/>
</dbReference>
<dbReference type="RefSeq" id="WP_345636005.1">
    <property type="nucleotide sequence ID" value="NZ_BAABJQ010000025.1"/>
</dbReference>
<proteinExistence type="predicted"/>
<reference evidence="2" key="1">
    <citation type="journal article" date="2019" name="Int. J. Syst. Evol. Microbiol.">
        <title>The Global Catalogue of Microorganisms (GCM) 10K type strain sequencing project: providing services to taxonomists for standard genome sequencing and annotation.</title>
        <authorList>
            <consortium name="The Broad Institute Genomics Platform"/>
            <consortium name="The Broad Institute Genome Sequencing Center for Infectious Disease"/>
            <person name="Wu L."/>
            <person name="Ma J."/>
        </authorList>
    </citation>
    <scope>NUCLEOTIDE SEQUENCE [LARGE SCALE GENOMIC DNA]</scope>
    <source>
        <strain evidence="2">JCM 18304</strain>
    </source>
</reference>
<name>A0ABP9SGV4_9ACTN</name>
<organism evidence="1 2">
    <name type="scientific">Rugosimonospora acidiphila</name>
    <dbReference type="NCBI Taxonomy" id="556531"/>
    <lineage>
        <taxon>Bacteria</taxon>
        <taxon>Bacillati</taxon>
        <taxon>Actinomycetota</taxon>
        <taxon>Actinomycetes</taxon>
        <taxon>Micromonosporales</taxon>
        <taxon>Micromonosporaceae</taxon>
        <taxon>Rugosimonospora</taxon>
    </lineage>
</organism>
<dbReference type="EMBL" id="BAABJQ010000025">
    <property type="protein sequence ID" value="GAA5196131.1"/>
    <property type="molecule type" value="Genomic_DNA"/>
</dbReference>
<accession>A0ABP9SGV4</accession>
<evidence type="ECO:0000313" key="2">
    <source>
        <dbReference type="Proteomes" id="UP001501570"/>
    </source>
</evidence>
<comment type="caution">
    <text evidence="1">The sequence shown here is derived from an EMBL/GenBank/DDBJ whole genome shotgun (WGS) entry which is preliminary data.</text>
</comment>
<gene>
    <name evidence="1" type="ORF">GCM10023322_64370</name>
</gene>
<sequence length="288" mass="32024">MQIGNPNDSQDFFAVAGDLRSSGKRHSRMLVTGTEGAIDNYKLSYGAGGNKDDWKTPRHRHNFEQIRHPLRGDLIIGHNTIVPEGWVSYFPESCWYGPQVRKPDLSMIVLQFAGPSGYGYDTARELKAGMDALVAKGGEFKNGMYSWVDEEGKHRNQDAAEAIYEENRGEQIVYPEPRYDRLLMFNPAAYPWVEEAEAPGVSHKWMGTFTEKEIRFGFIKIEAGATFKLGTQPAVEVMFLKTGTVLIDGTKHDTLSGFSTEAADAVVELTAAEPAELFYAKLPTFSAA</sequence>
<dbReference type="Proteomes" id="UP001501570">
    <property type="component" value="Unassembled WGS sequence"/>
</dbReference>
<dbReference type="InterPro" id="IPR011051">
    <property type="entry name" value="RmlC_Cupin_sf"/>
</dbReference>